<evidence type="ECO:0000313" key="2">
    <source>
        <dbReference type="EMBL" id="TVX95011.1"/>
    </source>
</evidence>
<dbReference type="InterPro" id="IPR000182">
    <property type="entry name" value="GNAT_dom"/>
</dbReference>
<dbReference type="InterPro" id="IPR016181">
    <property type="entry name" value="Acyl_CoA_acyltransferase"/>
</dbReference>
<accession>A0A559J587</accession>
<evidence type="ECO:0000259" key="1">
    <source>
        <dbReference type="PROSITE" id="PS51186"/>
    </source>
</evidence>
<sequence length="171" mass="19947">MQAPAIPPLTLEPMTEQDGRDICDWRYPEPYDLFRWPPWDAMVEQGREFGDPEIRQRQYLSVRIEGQPQLVGYVQLFPMDRAVRIGMGLRPDCCDRGWGAFLAGLVVREAERRKPGAEIDLEVEKWNKRAIRAYEKAGFVVTDAYDRRATHGIVSVLCMVWHKRRDPFIKL</sequence>
<reference evidence="2 3" key="1">
    <citation type="submission" date="2019-07" db="EMBL/GenBank/DDBJ databases">
        <authorList>
            <person name="Kim J."/>
        </authorList>
    </citation>
    <scope>NUCLEOTIDE SEQUENCE [LARGE SCALE GENOMIC DNA]</scope>
    <source>
        <strain evidence="2 3">G13</strain>
    </source>
</reference>
<dbReference type="EMBL" id="VNJJ01000026">
    <property type="protein sequence ID" value="TVX95011.1"/>
    <property type="molecule type" value="Genomic_DNA"/>
</dbReference>
<proteinExistence type="predicted"/>
<protein>
    <submittedName>
        <fullName evidence="2">GNAT family N-acetyltransferase</fullName>
    </submittedName>
</protein>
<evidence type="ECO:0000313" key="3">
    <source>
        <dbReference type="Proteomes" id="UP000316330"/>
    </source>
</evidence>
<dbReference type="RefSeq" id="WP_144707253.1">
    <property type="nucleotide sequence ID" value="NZ_VNJJ01000026.1"/>
</dbReference>
<dbReference type="Proteomes" id="UP000316330">
    <property type="component" value="Unassembled WGS sequence"/>
</dbReference>
<name>A0A559J587_9BACL</name>
<keyword evidence="3" id="KW-1185">Reference proteome</keyword>
<comment type="caution">
    <text evidence="2">The sequence shown here is derived from an EMBL/GenBank/DDBJ whole genome shotgun (WGS) entry which is preliminary data.</text>
</comment>
<dbReference type="SUPFAM" id="SSF55729">
    <property type="entry name" value="Acyl-CoA N-acyltransferases (Nat)"/>
    <property type="match status" value="1"/>
</dbReference>
<keyword evidence="2" id="KW-0808">Transferase</keyword>
<gene>
    <name evidence="2" type="ORF">FPZ45_24320</name>
</gene>
<dbReference type="Pfam" id="PF00583">
    <property type="entry name" value="Acetyltransf_1"/>
    <property type="match status" value="1"/>
</dbReference>
<dbReference type="GO" id="GO:0016747">
    <property type="term" value="F:acyltransferase activity, transferring groups other than amino-acyl groups"/>
    <property type="evidence" value="ECO:0007669"/>
    <property type="project" value="InterPro"/>
</dbReference>
<dbReference type="AlphaFoldDB" id="A0A559J587"/>
<feature type="domain" description="N-acetyltransferase" evidence="1">
    <location>
        <begin position="9"/>
        <end position="167"/>
    </location>
</feature>
<dbReference type="OrthoDB" id="423921at2"/>
<dbReference type="Gene3D" id="3.40.630.30">
    <property type="match status" value="1"/>
</dbReference>
<dbReference type="PROSITE" id="PS51186">
    <property type="entry name" value="GNAT"/>
    <property type="match status" value="1"/>
</dbReference>
<organism evidence="2 3">
    <name type="scientific">Cohnella terricola</name>
    <dbReference type="NCBI Taxonomy" id="1289167"/>
    <lineage>
        <taxon>Bacteria</taxon>
        <taxon>Bacillati</taxon>
        <taxon>Bacillota</taxon>
        <taxon>Bacilli</taxon>
        <taxon>Bacillales</taxon>
        <taxon>Paenibacillaceae</taxon>
        <taxon>Cohnella</taxon>
    </lineage>
</organism>